<dbReference type="RefSeq" id="WP_119324478.1">
    <property type="nucleotide sequence ID" value="NZ_AP025739.1"/>
</dbReference>
<dbReference type="OrthoDB" id="9787923at2"/>
<evidence type="ECO:0000313" key="3">
    <source>
        <dbReference type="Proteomes" id="UP000287394"/>
    </source>
</evidence>
<dbReference type="Pfam" id="PF02517">
    <property type="entry name" value="Rce1-like"/>
    <property type="match status" value="1"/>
</dbReference>
<dbReference type="KEGG" id="ccot:CCAX7_12960"/>
<dbReference type="Proteomes" id="UP000287394">
    <property type="component" value="Chromosome"/>
</dbReference>
<name>A0A402D4R8_9BACT</name>
<gene>
    <name evidence="2" type="ORF">CCAX7_12960</name>
</gene>
<dbReference type="InterPro" id="IPR014346">
    <property type="entry name" value="Prenyl_protease-related"/>
</dbReference>
<protein>
    <recommendedName>
        <fullName evidence="1">CAAX prenyl protease 2/Lysostaphin resistance protein A-like domain-containing protein</fullName>
    </recommendedName>
</protein>
<dbReference type="GO" id="GO:0080120">
    <property type="term" value="P:CAAX-box protein maturation"/>
    <property type="evidence" value="ECO:0007669"/>
    <property type="project" value="UniProtKB-ARBA"/>
</dbReference>
<dbReference type="EMBL" id="AP025739">
    <property type="protein sequence ID" value="BDI29245.1"/>
    <property type="molecule type" value="Genomic_DNA"/>
</dbReference>
<proteinExistence type="predicted"/>
<feature type="domain" description="CAAX prenyl protease 2/Lysostaphin resistance protein A-like" evidence="1">
    <location>
        <begin position="117"/>
        <end position="208"/>
    </location>
</feature>
<dbReference type="InterPro" id="IPR003675">
    <property type="entry name" value="Rce1/LyrA-like_dom"/>
</dbReference>
<accession>A0A402D4R8</accession>
<keyword evidence="3" id="KW-1185">Reference proteome</keyword>
<dbReference type="AlphaFoldDB" id="A0A402D4R8"/>
<dbReference type="NCBIfam" id="TIGR03008">
    <property type="entry name" value="pepcterm_CAAX"/>
    <property type="match status" value="1"/>
</dbReference>
<reference evidence="2 3" key="1">
    <citation type="journal article" date="2019" name="Int. J. Syst. Evol. Microbiol.">
        <title>Capsulimonas corticalis gen. nov., sp. nov., an aerobic capsulated bacterium, of a novel bacterial order, Capsulimonadales ord. nov., of the class Armatimonadia of the phylum Armatimonadetes.</title>
        <authorList>
            <person name="Li J."/>
            <person name="Kudo C."/>
            <person name="Tonouchi A."/>
        </authorList>
    </citation>
    <scope>NUCLEOTIDE SEQUENCE [LARGE SCALE GENOMIC DNA]</scope>
    <source>
        <strain evidence="2 3">AX-7</strain>
    </source>
</reference>
<sequence>MSRLSNQSWLHYVVPFALFLLLTSLEPFFSAHYPAFYAFKIAAVAATLLIFRPTEPPANKLSVTNALLAVVVGAVMTGVWVTLDPHTPHLALLGHREEYNPFTKIADVNGRSAFLSIRFIGLVAVVPLIEELFYRGFLLRFVTDMDNFRRVPEGVFNGMALAVNIVLFALSHPEWLVAAIFSAAMCGLIWKTRDLRACILAHAVCNLLLGIYVVHFGAWKYW</sequence>
<dbReference type="GO" id="GO:0004175">
    <property type="term" value="F:endopeptidase activity"/>
    <property type="evidence" value="ECO:0007669"/>
    <property type="project" value="UniProtKB-ARBA"/>
</dbReference>
<evidence type="ECO:0000259" key="1">
    <source>
        <dbReference type="Pfam" id="PF02517"/>
    </source>
</evidence>
<organism evidence="2 3">
    <name type="scientific">Capsulimonas corticalis</name>
    <dbReference type="NCBI Taxonomy" id="2219043"/>
    <lineage>
        <taxon>Bacteria</taxon>
        <taxon>Bacillati</taxon>
        <taxon>Armatimonadota</taxon>
        <taxon>Armatimonadia</taxon>
        <taxon>Capsulimonadales</taxon>
        <taxon>Capsulimonadaceae</taxon>
        <taxon>Capsulimonas</taxon>
    </lineage>
</organism>
<evidence type="ECO:0000313" key="2">
    <source>
        <dbReference type="EMBL" id="BDI29245.1"/>
    </source>
</evidence>